<sequence length="310" mass="36121">MYSKNVITFVDVCLAVTSHLGANPIRYSHRTNLFYTKKYARLFSHVPPFLIFANQILALFRISHYFLVALEHSDVYEVNITYLMMMTCVIALICFYLLLADTPEFVHTLNQTLQYARYLEGRWVPQEKCEAHPSGKLLEWFLYLVALIAGSSCFFCPAMSYLMEPNPGQWITLISKKYWTPLLCWTFLSYYAYLMVTVSLCIGVTAALTTAYLAFMIPFHSTEFNLNLPRGKYYITFKSFRSPSIFQLEYRSYEILHRRAVPVLSPALIPLQTLFYNFCLFCNWMLLTHREAMGILRLAMFSGEICMITF</sequence>
<feature type="transmembrane region" description="Helical" evidence="1">
    <location>
        <begin position="267"/>
        <end position="287"/>
    </location>
</feature>
<organism evidence="2 3">
    <name type="scientific">Folsomia candida</name>
    <name type="common">Springtail</name>
    <dbReference type="NCBI Taxonomy" id="158441"/>
    <lineage>
        <taxon>Eukaryota</taxon>
        <taxon>Metazoa</taxon>
        <taxon>Ecdysozoa</taxon>
        <taxon>Arthropoda</taxon>
        <taxon>Hexapoda</taxon>
        <taxon>Collembola</taxon>
        <taxon>Entomobryomorpha</taxon>
        <taxon>Isotomoidea</taxon>
        <taxon>Isotomidae</taxon>
        <taxon>Proisotominae</taxon>
        <taxon>Folsomia</taxon>
    </lineage>
</organism>
<evidence type="ECO:0000256" key="1">
    <source>
        <dbReference type="SAM" id="Phobius"/>
    </source>
</evidence>
<keyword evidence="1" id="KW-1133">Transmembrane helix</keyword>
<name>A0A226DSU6_FOLCA</name>
<dbReference type="Proteomes" id="UP000198287">
    <property type="component" value="Unassembled WGS sequence"/>
</dbReference>
<gene>
    <name evidence="2" type="ORF">Fcan01_17239</name>
</gene>
<keyword evidence="1" id="KW-0472">Membrane</keyword>
<dbReference type="EMBL" id="LNIX01000012">
    <property type="protein sequence ID" value="OXA47771.1"/>
    <property type="molecule type" value="Genomic_DNA"/>
</dbReference>
<comment type="caution">
    <text evidence="2">The sequence shown here is derived from an EMBL/GenBank/DDBJ whole genome shotgun (WGS) entry which is preliminary data.</text>
</comment>
<keyword evidence="1" id="KW-0812">Transmembrane</keyword>
<evidence type="ECO:0000313" key="3">
    <source>
        <dbReference type="Proteomes" id="UP000198287"/>
    </source>
</evidence>
<feature type="transmembrane region" description="Helical" evidence="1">
    <location>
        <begin position="182"/>
        <end position="215"/>
    </location>
</feature>
<proteinExistence type="predicted"/>
<keyword evidence="3" id="KW-1185">Reference proteome</keyword>
<feature type="transmembrane region" description="Helical" evidence="1">
    <location>
        <begin position="140"/>
        <end position="162"/>
    </location>
</feature>
<evidence type="ECO:0000313" key="2">
    <source>
        <dbReference type="EMBL" id="OXA47771.1"/>
    </source>
</evidence>
<accession>A0A226DSU6</accession>
<dbReference type="AlphaFoldDB" id="A0A226DSU6"/>
<feature type="transmembrane region" description="Helical" evidence="1">
    <location>
        <begin position="80"/>
        <end position="99"/>
    </location>
</feature>
<reference evidence="2 3" key="1">
    <citation type="submission" date="2015-12" db="EMBL/GenBank/DDBJ databases">
        <title>The genome of Folsomia candida.</title>
        <authorList>
            <person name="Faddeeva A."/>
            <person name="Derks M.F."/>
            <person name="Anvar Y."/>
            <person name="Smit S."/>
            <person name="Van Straalen N."/>
            <person name="Roelofs D."/>
        </authorList>
    </citation>
    <scope>NUCLEOTIDE SEQUENCE [LARGE SCALE GENOMIC DNA]</scope>
    <source>
        <strain evidence="2 3">VU population</strain>
        <tissue evidence="2">Whole body</tissue>
    </source>
</reference>
<protein>
    <submittedName>
        <fullName evidence="2">Uncharacterized protein</fullName>
    </submittedName>
</protein>
<feature type="transmembrane region" description="Helical" evidence="1">
    <location>
        <begin position="46"/>
        <end position="68"/>
    </location>
</feature>